<name>A7HV97_PARL1</name>
<evidence type="ECO:0000313" key="3">
    <source>
        <dbReference type="Proteomes" id="UP000006377"/>
    </source>
</evidence>
<feature type="region of interest" description="Disordered" evidence="1">
    <location>
        <begin position="215"/>
        <end position="235"/>
    </location>
</feature>
<dbReference type="EMBL" id="CP000774">
    <property type="protein sequence ID" value="ABS63830.1"/>
    <property type="molecule type" value="Genomic_DNA"/>
</dbReference>
<keyword evidence="3" id="KW-1185">Reference proteome</keyword>
<dbReference type="Proteomes" id="UP000006377">
    <property type="component" value="Chromosome"/>
</dbReference>
<dbReference type="SUPFAM" id="SSF64518">
    <property type="entry name" value="Phase 1 flagellin"/>
    <property type="match status" value="1"/>
</dbReference>
<dbReference type="eggNOG" id="ENOG503428F">
    <property type="taxonomic scope" value="Bacteria"/>
</dbReference>
<protein>
    <submittedName>
        <fullName evidence="2">Uncharacterized protein</fullName>
    </submittedName>
</protein>
<dbReference type="HOGENOM" id="CLU_1061088_0_0_5"/>
<evidence type="ECO:0000256" key="1">
    <source>
        <dbReference type="SAM" id="MobiDB-lite"/>
    </source>
</evidence>
<dbReference type="KEGG" id="pla:Plav_2216"/>
<dbReference type="OrthoDB" id="7328309at2"/>
<gene>
    <name evidence="2" type="ordered locus">Plav_2216</name>
</gene>
<dbReference type="AlphaFoldDB" id="A7HV97"/>
<reference evidence="2 3" key="1">
    <citation type="journal article" date="2011" name="Stand. Genomic Sci.">
        <title>Complete genome sequence of Parvibaculum lavamentivorans type strain (DS-1(T)).</title>
        <authorList>
            <person name="Schleheck D."/>
            <person name="Weiss M."/>
            <person name="Pitluck S."/>
            <person name="Bruce D."/>
            <person name="Land M.L."/>
            <person name="Han S."/>
            <person name="Saunders E."/>
            <person name="Tapia R."/>
            <person name="Detter C."/>
            <person name="Brettin T."/>
            <person name="Han J."/>
            <person name="Woyke T."/>
            <person name="Goodwin L."/>
            <person name="Pennacchio L."/>
            <person name="Nolan M."/>
            <person name="Cook A.M."/>
            <person name="Kjelleberg S."/>
            <person name="Thomas T."/>
        </authorList>
    </citation>
    <scope>NUCLEOTIDE SEQUENCE [LARGE SCALE GENOMIC DNA]</scope>
    <source>
        <strain evidence="3">DS-1 / DSM 13023 / NCIMB 13966</strain>
    </source>
</reference>
<feature type="region of interest" description="Disordered" evidence="1">
    <location>
        <begin position="1"/>
        <end position="23"/>
    </location>
</feature>
<feature type="compositionally biased region" description="Low complexity" evidence="1">
    <location>
        <begin position="14"/>
        <end position="23"/>
    </location>
</feature>
<dbReference type="RefSeq" id="WP_012111135.1">
    <property type="nucleotide sequence ID" value="NC_009719.1"/>
</dbReference>
<sequence length="262" mass="27800">MGILSRLGGKGKLEAPPAEETPPVTQAALQRALRATAQASGSLTAAELGQRIATALSTIETSVLAIDAVTERLREAAELVADARRNDDTGRRALLAGRYDDLRSEIDAIVGSASHNRINLISGRRIGGKLTTFDIALDDSQRSGIAIQVANLTTGEAGLALSPPREAFADDAEIDTIASEIEAARARAAAVSDRFMDHAALISDRLSRLRDIAGPRSMETHLPTGADSAEPPQAGEYELDMALVEDKLRALADRRKKDGDEN</sequence>
<evidence type="ECO:0000313" key="2">
    <source>
        <dbReference type="EMBL" id="ABS63830.1"/>
    </source>
</evidence>
<accession>A7HV97</accession>
<dbReference type="Gene3D" id="1.20.1330.10">
    <property type="entry name" value="f41 fragment of flagellin, N-terminal domain"/>
    <property type="match status" value="1"/>
</dbReference>
<organism evidence="2 3">
    <name type="scientific">Parvibaculum lavamentivorans (strain DS-1 / DSM 13023 / NCIMB 13966)</name>
    <dbReference type="NCBI Taxonomy" id="402881"/>
    <lineage>
        <taxon>Bacteria</taxon>
        <taxon>Pseudomonadati</taxon>
        <taxon>Pseudomonadota</taxon>
        <taxon>Alphaproteobacteria</taxon>
        <taxon>Hyphomicrobiales</taxon>
        <taxon>Parvibaculaceae</taxon>
        <taxon>Parvibaculum</taxon>
    </lineage>
</organism>
<proteinExistence type="predicted"/>
<dbReference type="STRING" id="402881.Plav_2216"/>